<reference evidence="3" key="1">
    <citation type="submission" date="2014-12" db="EMBL/GenBank/DDBJ databases">
        <title>Insight into the proteome of Arion vulgaris.</title>
        <authorList>
            <person name="Aradska J."/>
            <person name="Bulat T."/>
            <person name="Smidak R."/>
            <person name="Sarate P."/>
            <person name="Gangsoo J."/>
            <person name="Sialana F."/>
            <person name="Bilban M."/>
            <person name="Lubec G."/>
        </authorList>
    </citation>
    <scope>NUCLEOTIDE SEQUENCE</scope>
    <source>
        <tissue evidence="3">Skin</tissue>
    </source>
</reference>
<gene>
    <name evidence="3" type="primary">ORF111430</name>
    <name evidence="2" type="synonym">ORF111420</name>
    <name evidence="4" type="synonym">ORF111436</name>
</gene>
<evidence type="ECO:0000256" key="1">
    <source>
        <dbReference type="SAM" id="MobiDB-lite"/>
    </source>
</evidence>
<name>A0A0B7ACE0_9EUPU</name>
<feature type="compositionally biased region" description="Polar residues" evidence="1">
    <location>
        <begin position="1"/>
        <end position="21"/>
    </location>
</feature>
<evidence type="ECO:0000313" key="4">
    <source>
        <dbReference type="EMBL" id="CEK78690.1"/>
    </source>
</evidence>
<organism evidence="3">
    <name type="scientific">Arion vulgaris</name>
    <dbReference type="NCBI Taxonomy" id="1028688"/>
    <lineage>
        <taxon>Eukaryota</taxon>
        <taxon>Metazoa</taxon>
        <taxon>Spiralia</taxon>
        <taxon>Lophotrochozoa</taxon>
        <taxon>Mollusca</taxon>
        <taxon>Gastropoda</taxon>
        <taxon>Heterobranchia</taxon>
        <taxon>Euthyneura</taxon>
        <taxon>Panpulmonata</taxon>
        <taxon>Eupulmonata</taxon>
        <taxon>Stylommatophora</taxon>
        <taxon>Helicina</taxon>
        <taxon>Arionoidea</taxon>
        <taxon>Arionidae</taxon>
        <taxon>Arion</taxon>
    </lineage>
</organism>
<evidence type="ECO:0000313" key="2">
    <source>
        <dbReference type="EMBL" id="CEK78687.1"/>
    </source>
</evidence>
<proteinExistence type="predicted"/>
<dbReference type="EMBL" id="HACG01031825">
    <property type="protein sequence ID" value="CEK78690.1"/>
    <property type="molecule type" value="Transcribed_RNA"/>
</dbReference>
<feature type="compositionally biased region" description="Basic and acidic residues" evidence="1">
    <location>
        <begin position="23"/>
        <end position="38"/>
    </location>
</feature>
<dbReference type="EMBL" id="HACG01031824">
    <property type="protein sequence ID" value="CEK78689.1"/>
    <property type="molecule type" value="Transcribed_RNA"/>
</dbReference>
<dbReference type="AlphaFoldDB" id="A0A0B7ACE0"/>
<evidence type="ECO:0000313" key="3">
    <source>
        <dbReference type="EMBL" id="CEK78689.1"/>
    </source>
</evidence>
<sequence>MLDCSPNTLSSQQKKQQTWGKQEQVHLDGDAEAVKETSPRPMTSQEQIHCDVEEEHGQRVIEESQYINGVDAI</sequence>
<accession>A0A0B7ACE0</accession>
<protein>
    <submittedName>
        <fullName evidence="3">Uncharacterized protein</fullName>
    </submittedName>
</protein>
<dbReference type="EMBL" id="HACG01031822">
    <property type="protein sequence ID" value="CEK78687.1"/>
    <property type="molecule type" value="Transcribed_RNA"/>
</dbReference>
<feature type="region of interest" description="Disordered" evidence="1">
    <location>
        <begin position="1"/>
        <end position="46"/>
    </location>
</feature>